<gene>
    <name evidence="2" type="ORF">C1H46_018912</name>
</gene>
<feature type="region of interest" description="Disordered" evidence="1">
    <location>
        <begin position="154"/>
        <end position="225"/>
    </location>
</feature>
<comment type="caution">
    <text evidence="2">The sequence shown here is derived from an EMBL/GenBank/DDBJ whole genome shotgun (WGS) entry which is preliminary data.</text>
</comment>
<feature type="compositionally biased region" description="Basic and acidic residues" evidence="1">
    <location>
        <begin position="100"/>
        <end position="113"/>
    </location>
</feature>
<proteinExistence type="predicted"/>
<name>A0A540M9R9_MALBA</name>
<organism evidence="2 3">
    <name type="scientific">Malus baccata</name>
    <name type="common">Siberian crab apple</name>
    <name type="synonym">Pyrus baccata</name>
    <dbReference type="NCBI Taxonomy" id="106549"/>
    <lineage>
        <taxon>Eukaryota</taxon>
        <taxon>Viridiplantae</taxon>
        <taxon>Streptophyta</taxon>
        <taxon>Embryophyta</taxon>
        <taxon>Tracheophyta</taxon>
        <taxon>Spermatophyta</taxon>
        <taxon>Magnoliopsida</taxon>
        <taxon>eudicotyledons</taxon>
        <taxon>Gunneridae</taxon>
        <taxon>Pentapetalae</taxon>
        <taxon>rosids</taxon>
        <taxon>fabids</taxon>
        <taxon>Rosales</taxon>
        <taxon>Rosaceae</taxon>
        <taxon>Amygdaloideae</taxon>
        <taxon>Maleae</taxon>
        <taxon>Malus</taxon>
    </lineage>
</organism>
<sequence>MALELRSRHRTLTNPSLTHFFCTKSSSSSDPSDQKDPSDPKEPTDPNPQSHSSYFSDVKASLRQHQQQQQSPLPPEQRKPTPQNPSYTNPSSSGTSKVASLEEIRKNLSEFRRRSSVPDPTESGPASSQHSSTASGFPQQISFQELYKRNVLGKAEGGNADSDRKLSFDTIRESLRKINNPSEQNDRKDPSSLSRYTESLSQKLNQPNVIGGIGTPLPSSISIRS</sequence>
<dbReference type="Proteomes" id="UP000315295">
    <property type="component" value="Unassembled WGS sequence"/>
</dbReference>
<evidence type="ECO:0000313" key="2">
    <source>
        <dbReference type="EMBL" id="TQD95500.1"/>
    </source>
</evidence>
<feature type="region of interest" description="Disordered" evidence="1">
    <location>
        <begin position="1"/>
        <end position="140"/>
    </location>
</feature>
<reference evidence="2 3" key="1">
    <citation type="journal article" date="2019" name="G3 (Bethesda)">
        <title>Sequencing of a Wild Apple (Malus baccata) Genome Unravels the Differences Between Cultivated and Wild Apple Species Regarding Disease Resistance and Cold Tolerance.</title>
        <authorList>
            <person name="Chen X."/>
        </authorList>
    </citation>
    <scope>NUCLEOTIDE SEQUENCE [LARGE SCALE GENOMIC DNA]</scope>
    <source>
        <strain evidence="3">cv. Shandingzi</strain>
        <tissue evidence="2">Leaves</tissue>
    </source>
</reference>
<dbReference type="PANTHER" id="PTHR47546">
    <property type="entry name" value="S15/NS1, RNA-BINDING PROTEIN"/>
    <property type="match status" value="1"/>
</dbReference>
<dbReference type="EMBL" id="VIEB01000313">
    <property type="protein sequence ID" value="TQD95500.1"/>
    <property type="molecule type" value="Genomic_DNA"/>
</dbReference>
<protein>
    <submittedName>
        <fullName evidence="2">Uncharacterized protein</fullName>
    </submittedName>
</protein>
<evidence type="ECO:0000313" key="3">
    <source>
        <dbReference type="Proteomes" id="UP000315295"/>
    </source>
</evidence>
<feature type="compositionally biased region" description="Polar residues" evidence="1">
    <location>
        <begin position="80"/>
        <end position="98"/>
    </location>
</feature>
<evidence type="ECO:0000256" key="1">
    <source>
        <dbReference type="SAM" id="MobiDB-lite"/>
    </source>
</evidence>
<dbReference type="AlphaFoldDB" id="A0A540M9R9"/>
<dbReference type="STRING" id="106549.A0A540M9R9"/>
<feature type="compositionally biased region" description="Polar residues" evidence="1">
    <location>
        <begin position="124"/>
        <end position="140"/>
    </location>
</feature>
<feature type="compositionally biased region" description="Polar residues" evidence="1">
    <location>
        <begin position="191"/>
        <end position="208"/>
    </location>
</feature>
<feature type="compositionally biased region" description="Basic and acidic residues" evidence="1">
    <location>
        <begin position="161"/>
        <end position="176"/>
    </location>
</feature>
<feature type="compositionally biased region" description="Basic and acidic residues" evidence="1">
    <location>
        <begin position="32"/>
        <end position="44"/>
    </location>
</feature>
<accession>A0A540M9R9</accession>
<keyword evidence="3" id="KW-1185">Reference proteome</keyword>
<dbReference type="PANTHER" id="PTHR47546:SF3">
    <property type="entry name" value="30S RIBOSOMAL PROTEIN S15, CHLOROPLASTIC"/>
    <property type="match status" value="1"/>
</dbReference>